<evidence type="ECO:0000313" key="1">
    <source>
        <dbReference type="EMBL" id="MDT0309417.1"/>
    </source>
</evidence>
<dbReference type="PANTHER" id="PTHR35526">
    <property type="entry name" value="ANTI-SIGMA-F FACTOR RSBW-RELATED"/>
    <property type="match status" value="1"/>
</dbReference>
<dbReference type="GO" id="GO:0005524">
    <property type="term" value="F:ATP binding"/>
    <property type="evidence" value="ECO:0007669"/>
    <property type="project" value="UniProtKB-KW"/>
</dbReference>
<accession>A0ABU2LD21</accession>
<dbReference type="EMBL" id="JAVREN010000037">
    <property type="protein sequence ID" value="MDT0309417.1"/>
    <property type="molecule type" value="Genomic_DNA"/>
</dbReference>
<dbReference type="Gene3D" id="3.30.565.10">
    <property type="entry name" value="Histidine kinase-like ATPase, C-terminal domain"/>
    <property type="match status" value="1"/>
</dbReference>
<sequence>MVIRCAEAPDRQRADFHVEFRAVPARAGQVCRIVTAQLRYWRLPQLVDSAGAGVGRLLADVRRHGGSERSCTVEVRLLWDRVAVAVRDHRRGGHPVPAVAAVRDSGGVRAHQDERGRTVWFTLPVPFPPTPPEARALPQPWATHA</sequence>
<organism evidence="1 2">
    <name type="scientific">Streptomyces boetiae</name>
    <dbReference type="NCBI Taxonomy" id="3075541"/>
    <lineage>
        <taxon>Bacteria</taxon>
        <taxon>Bacillati</taxon>
        <taxon>Actinomycetota</taxon>
        <taxon>Actinomycetes</taxon>
        <taxon>Kitasatosporales</taxon>
        <taxon>Streptomycetaceae</taxon>
        <taxon>Streptomyces</taxon>
    </lineage>
</organism>
<name>A0ABU2LD21_9ACTN</name>
<keyword evidence="1" id="KW-0067">ATP-binding</keyword>
<comment type="caution">
    <text evidence="1">The sequence shown here is derived from an EMBL/GenBank/DDBJ whole genome shotgun (WGS) entry which is preliminary data.</text>
</comment>
<gene>
    <name evidence="1" type="ORF">RM780_20995</name>
</gene>
<dbReference type="InterPro" id="IPR050267">
    <property type="entry name" value="Anti-sigma-factor_SerPK"/>
</dbReference>
<keyword evidence="1" id="KW-0547">Nucleotide-binding</keyword>
<dbReference type="PANTHER" id="PTHR35526:SF3">
    <property type="entry name" value="ANTI-SIGMA-F FACTOR RSBW"/>
    <property type="match status" value="1"/>
</dbReference>
<keyword evidence="2" id="KW-1185">Reference proteome</keyword>
<evidence type="ECO:0000313" key="2">
    <source>
        <dbReference type="Proteomes" id="UP001183388"/>
    </source>
</evidence>
<proteinExistence type="predicted"/>
<dbReference type="RefSeq" id="WP_311632376.1">
    <property type="nucleotide sequence ID" value="NZ_JAVREN010000037.1"/>
</dbReference>
<protein>
    <submittedName>
        <fullName evidence="1">ATP-binding protein</fullName>
    </submittedName>
</protein>
<reference evidence="2" key="1">
    <citation type="submission" date="2023-07" db="EMBL/GenBank/DDBJ databases">
        <title>30 novel species of actinomycetes from the DSMZ collection.</title>
        <authorList>
            <person name="Nouioui I."/>
        </authorList>
    </citation>
    <scope>NUCLEOTIDE SEQUENCE [LARGE SCALE GENOMIC DNA]</scope>
    <source>
        <strain evidence="2">DSM 44917</strain>
    </source>
</reference>
<dbReference type="InterPro" id="IPR036890">
    <property type="entry name" value="HATPase_C_sf"/>
</dbReference>
<dbReference type="Proteomes" id="UP001183388">
    <property type="component" value="Unassembled WGS sequence"/>
</dbReference>